<dbReference type="EMBL" id="QQXK01000010">
    <property type="protein sequence ID" value="RII42616.1"/>
    <property type="molecule type" value="Genomic_DNA"/>
</dbReference>
<protein>
    <submittedName>
        <fullName evidence="5">Zf-HC2 domain-containing protein</fullName>
    </submittedName>
</protein>
<feature type="domain" description="Putative zinc-finger" evidence="4">
    <location>
        <begin position="15"/>
        <end position="40"/>
    </location>
</feature>
<proteinExistence type="predicted"/>
<keyword evidence="2" id="KW-0804">Transcription</keyword>
<dbReference type="RefSeq" id="WP_119424359.1">
    <property type="nucleotide sequence ID" value="NZ_QQXK01000010.1"/>
</dbReference>
<dbReference type="InterPro" id="IPR027383">
    <property type="entry name" value="Znf_put"/>
</dbReference>
<keyword evidence="3" id="KW-0812">Transmembrane</keyword>
<evidence type="ECO:0000256" key="3">
    <source>
        <dbReference type="SAM" id="Phobius"/>
    </source>
</evidence>
<name>A0A399JJI2_9MICC</name>
<keyword evidence="3" id="KW-1133">Transmembrane helix</keyword>
<dbReference type="Proteomes" id="UP000265419">
    <property type="component" value="Unassembled WGS sequence"/>
</dbReference>
<keyword evidence="6" id="KW-1185">Reference proteome</keyword>
<gene>
    <name evidence="5" type="ORF">DWB68_06660</name>
</gene>
<dbReference type="InterPro" id="IPR041916">
    <property type="entry name" value="Anti_sigma_zinc_sf"/>
</dbReference>
<evidence type="ECO:0000256" key="1">
    <source>
        <dbReference type="ARBA" id="ARBA00023015"/>
    </source>
</evidence>
<dbReference type="AlphaFoldDB" id="A0A399JJI2"/>
<evidence type="ECO:0000256" key="2">
    <source>
        <dbReference type="ARBA" id="ARBA00023163"/>
    </source>
</evidence>
<organism evidence="5 6">
    <name type="scientific">Galactobacter valiniphilus</name>
    <dbReference type="NCBI Taxonomy" id="2676122"/>
    <lineage>
        <taxon>Bacteria</taxon>
        <taxon>Bacillati</taxon>
        <taxon>Actinomycetota</taxon>
        <taxon>Actinomycetes</taxon>
        <taxon>Micrococcales</taxon>
        <taxon>Micrococcaceae</taxon>
        <taxon>Galactobacter</taxon>
    </lineage>
</organism>
<reference evidence="5 6" key="1">
    <citation type="submission" date="2018-07" db="EMBL/GenBank/DDBJ databases">
        <title>Arthrobacter sp. nov., isolated from raw cow's milk with high bacterial count.</title>
        <authorList>
            <person name="Hahne J."/>
            <person name="Isele D."/>
            <person name="Lipski A."/>
        </authorList>
    </citation>
    <scope>NUCLEOTIDE SEQUENCE [LARGE SCALE GENOMIC DNA]</scope>
    <source>
        <strain evidence="5 6">JZ R-35</strain>
    </source>
</reference>
<keyword evidence="1" id="KW-0805">Transcription regulation</keyword>
<keyword evidence="3" id="KW-0472">Membrane</keyword>
<evidence type="ECO:0000313" key="5">
    <source>
        <dbReference type="EMBL" id="RII42616.1"/>
    </source>
</evidence>
<dbReference type="Pfam" id="PF13490">
    <property type="entry name" value="zf-HC2"/>
    <property type="match status" value="1"/>
</dbReference>
<accession>A0A399JJI2</accession>
<sequence length="265" mass="27665">MVFTSHFTDQLEVAEFVAGELPERRSKALEAHLERCPACRDAAADERRRVRRRATMAAAGGEVLTDTGSVALVGTRRRRMVSNAVPTIGALLTVVAFVAVLVAAWNAGGSHARADLTASVAAFSASGTPLSDYDIAELRRAGWTCPDLRPNRLTMTSSSGAKSGDLAWVSITYTGEQGAVVLTETRSLAAGAGTPAAKPELDAQQFAGGSARFALHSGLDAKAAAALQSSISALAAESAKDAQAEPASGWDRLSRGFVRLVDPTR</sequence>
<evidence type="ECO:0000259" key="4">
    <source>
        <dbReference type="Pfam" id="PF13490"/>
    </source>
</evidence>
<comment type="caution">
    <text evidence="5">The sequence shown here is derived from an EMBL/GenBank/DDBJ whole genome shotgun (WGS) entry which is preliminary data.</text>
</comment>
<evidence type="ECO:0000313" key="6">
    <source>
        <dbReference type="Proteomes" id="UP000265419"/>
    </source>
</evidence>
<dbReference type="Gene3D" id="1.10.10.1320">
    <property type="entry name" value="Anti-sigma factor, zinc-finger domain"/>
    <property type="match status" value="1"/>
</dbReference>
<feature type="transmembrane region" description="Helical" evidence="3">
    <location>
        <begin position="84"/>
        <end position="105"/>
    </location>
</feature>